<reference evidence="3" key="1">
    <citation type="submission" date="2016-11" db="UniProtKB">
        <authorList>
            <consortium name="WormBaseParasite"/>
        </authorList>
    </citation>
    <scope>IDENTIFICATION</scope>
</reference>
<protein>
    <submittedName>
        <fullName evidence="3">Transposase</fullName>
    </submittedName>
</protein>
<feature type="signal peptide" evidence="1">
    <location>
        <begin position="1"/>
        <end position="16"/>
    </location>
</feature>
<feature type="chain" id="PRO_5009312956" evidence="1">
    <location>
        <begin position="17"/>
        <end position="80"/>
    </location>
</feature>
<dbReference type="WBParaSite" id="L893_g22560.t2">
    <property type="protein sequence ID" value="L893_g22560.t2"/>
    <property type="gene ID" value="L893_g22560"/>
</dbReference>
<dbReference type="AlphaFoldDB" id="A0A1I7Z3W2"/>
<sequence length="80" mass="8969">MRLSLLLLLLVALVAAYVDIDDLDRLFHKDSLTLHQDGTGEYSGGPAMKSLIRRYGPVRYRKKSPANIYVFNTHEYSGAG</sequence>
<proteinExistence type="predicted"/>
<evidence type="ECO:0000313" key="3">
    <source>
        <dbReference type="WBParaSite" id="L893_g22560.t2"/>
    </source>
</evidence>
<evidence type="ECO:0000256" key="1">
    <source>
        <dbReference type="SAM" id="SignalP"/>
    </source>
</evidence>
<accession>A0A1I7Z3W2</accession>
<keyword evidence="2" id="KW-1185">Reference proteome</keyword>
<evidence type="ECO:0000313" key="2">
    <source>
        <dbReference type="Proteomes" id="UP000095287"/>
    </source>
</evidence>
<organism evidence="2 3">
    <name type="scientific">Steinernema glaseri</name>
    <dbReference type="NCBI Taxonomy" id="37863"/>
    <lineage>
        <taxon>Eukaryota</taxon>
        <taxon>Metazoa</taxon>
        <taxon>Ecdysozoa</taxon>
        <taxon>Nematoda</taxon>
        <taxon>Chromadorea</taxon>
        <taxon>Rhabditida</taxon>
        <taxon>Tylenchina</taxon>
        <taxon>Panagrolaimomorpha</taxon>
        <taxon>Strongyloidoidea</taxon>
        <taxon>Steinernematidae</taxon>
        <taxon>Steinernema</taxon>
    </lineage>
</organism>
<keyword evidence="1" id="KW-0732">Signal</keyword>
<name>A0A1I7Z3W2_9BILA</name>
<dbReference type="Proteomes" id="UP000095287">
    <property type="component" value="Unplaced"/>
</dbReference>